<dbReference type="InterPro" id="IPR008928">
    <property type="entry name" value="6-hairpin_glycosidase_sf"/>
</dbReference>
<organism evidence="5 6">
    <name type="scientific">Bacteroides difficilis</name>
    <dbReference type="NCBI Taxonomy" id="2763021"/>
    <lineage>
        <taxon>Bacteria</taxon>
        <taxon>Pseudomonadati</taxon>
        <taxon>Bacteroidota</taxon>
        <taxon>Bacteroidia</taxon>
        <taxon>Bacteroidales</taxon>
        <taxon>Bacteroidaceae</taxon>
        <taxon>Bacteroides</taxon>
    </lineage>
</organism>
<feature type="compositionally biased region" description="Basic and acidic residues" evidence="3">
    <location>
        <begin position="58"/>
        <end position="70"/>
    </location>
</feature>
<feature type="chain" id="PRO_5045518178" evidence="4">
    <location>
        <begin position="24"/>
        <end position="421"/>
    </location>
</feature>
<feature type="signal peptide" evidence="4">
    <location>
        <begin position="1"/>
        <end position="23"/>
    </location>
</feature>
<evidence type="ECO:0000256" key="1">
    <source>
        <dbReference type="ARBA" id="ARBA00022801"/>
    </source>
</evidence>
<dbReference type="InterPro" id="IPR052369">
    <property type="entry name" value="UG_Glycosaminoglycan_Hydrolase"/>
</dbReference>
<proteinExistence type="inferred from homology"/>
<evidence type="ECO:0000256" key="3">
    <source>
        <dbReference type="SAM" id="MobiDB-lite"/>
    </source>
</evidence>
<dbReference type="Pfam" id="PF07470">
    <property type="entry name" value="Glyco_hydro_88"/>
    <property type="match status" value="1"/>
</dbReference>
<dbReference type="RefSeq" id="WP_143869245.1">
    <property type="nucleotide sequence ID" value="NZ_JACOOE010000001.1"/>
</dbReference>
<dbReference type="EMBL" id="JACOOE010000001">
    <property type="protein sequence ID" value="MBC5603385.1"/>
    <property type="molecule type" value="Genomic_DNA"/>
</dbReference>
<dbReference type="InterPro" id="IPR012341">
    <property type="entry name" value="6hp_glycosidase-like_sf"/>
</dbReference>
<name>A0ABR7C6E6_9BACE</name>
<dbReference type="SUPFAM" id="SSF48208">
    <property type="entry name" value="Six-hairpin glycosidases"/>
    <property type="match status" value="1"/>
</dbReference>
<comment type="similarity">
    <text evidence="2">Belongs to the glycosyl hydrolase 88 family.</text>
</comment>
<feature type="region of interest" description="Disordered" evidence="3">
    <location>
        <begin position="58"/>
        <end position="85"/>
    </location>
</feature>
<reference evidence="5 6" key="1">
    <citation type="submission" date="2020-08" db="EMBL/GenBank/DDBJ databases">
        <title>Genome public.</title>
        <authorList>
            <person name="Liu C."/>
            <person name="Sun Q."/>
        </authorList>
    </citation>
    <scope>NUCLEOTIDE SEQUENCE [LARGE SCALE GENOMIC DNA]</scope>
    <source>
        <strain evidence="5 6">M27</strain>
    </source>
</reference>
<evidence type="ECO:0000256" key="2">
    <source>
        <dbReference type="ARBA" id="ARBA00038358"/>
    </source>
</evidence>
<sequence>MKRRIQRISHTLALGLWIGLASSCTPKLGNTLVEDNMMFAQLQLRVAFDEIDYARTNETPESRKKREKNGWGELTNPRNSEPDGTLHLVPSKDWTSGFFPGELWYVYEYTQNNFWKKKAQQHTDMLEQEKMNGKTHDMGFKMYCSYGNGYRLTQDERYKEILLQSARTLAGRYKPQAGIIRSWDHNQKKWQCPVIIDNMMNLELLFWATRESNDSTFYHIAVNHARTTLKNHFRPDNSCYHVIDYDTITGKVLKKNTHQGLSHESAWSRGQAWALYGYTMCYRETKIPEFLQQAKKVEEFLFNHPHMPTDYVPYWDFDAPEIPNEPRDASAAAIIASALYELSLYDPENAERDKERADKILENLSKNYRATMGHDNGFLLLHSTGTKPTNVEVDVPIVYADYYFIEALLRKDRLEKTGKLF</sequence>
<evidence type="ECO:0000256" key="4">
    <source>
        <dbReference type="SAM" id="SignalP"/>
    </source>
</evidence>
<dbReference type="PANTHER" id="PTHR36845:SF1">
    <property type="entry name" value="HYDROLASE, PUTATIVE (AFU_ORTHOLOGUE AFUA_7G05090)-RELATED"/>
    <property type="match status" value="1"/>
</dbReference>
<comment type="caution">
    <text evidence="5">The sequence shown here is derived from an EMBL/GenBank/DDBJ whole genome shotgun (WGS) entry which is preliminary data.</text>
</comment>
<keyword evidence="1 5" id="KW-0378">Hydrolase</keyword>
<keyword evidence="6" id="KW-1185">Reference proteome</keyword>
<dbReference type="InterPro" id="IPR010905">
    <property type="entry name" value="Glyco_hydro_88"/>
</dbReference>
<gene>
    <name evidence="5" type="ORF">H8S67_01670</name>
</gene>
<protein>
    <submittedName>
        <fullName evidence="5">Glycoside hydrolase family 88 protein</fullName>
    </submittedName>
</protein>
<dbReference type="PROSITE" id="PS51257">
    <property type="entry name" value="PROKAR_LIPOPROTEIN"/>
    <property type="match status" value="1"/>
</dbReference>
<dbReference type="GO" id="GO:0016787">
    <property type="term" value="F:hydrolase activity"/>
    <property type="evidence" value="ECO:0007669"/>
    <property type="project" value="UniProtKB-KW"/>
</dbReference>
<evidence type="ECO:0000313" key="6">
    <source>
        <dbReference type="Proteomes" id="UP000600600"/>
    </source>
</evidence>
<evidence type="ECO:0000313" key="5">
    <source>
        <dbReference type="EMBL" id="MBC5603385.1"/>
    </source>
</evidence>
<dbReference type="Gene3D" id="1.50.10.10">
    <property type="match status" value="1"/>
</dbReference>
<accession>A0ABR7C6E6</accession>
<dbReference type="PANTHER" id="PTHR36845">
    <property type="entry name" value="HYDROLASE, PUTATIVE (AFU_ORTHOLOGUE AFUA_7G05090)-RELATED"/>
    <property type="match status" value="1"/>
</dbReference>
<keyword evidence="4" id="KW-0732">Signal</keyword>
<dbReference type="Proteomes" id="UP000600600">
    <property type="component" value="Unassembled WGS sequence"/>
</dbReference>